<dbReference type="PANTHER" id="PTHR23180">
    <property type="entry name" value="CENTAURIN/ARF"/>
    <property type="match status" value="1"/>
</dbReference>
<gene>
    <name evidence="8" type="ORF">AMTR_s00029p00121120</name>
</gene>
<dbReference type="EMBL" id="KI392980">
    <property type="protein sequence ID" value="ERN09504.1"/>
    <property type="molecule type" value="Genomic_DNA"/>
</dbReference>
<dbReference type="InterPro" id="IPR045258">
    <property type="entry name" value="ACAP1/2/3-like"/>
</dbReference>
<dbReference type="CDD" id="cd08204">
    <property type="entry name" value="ArfGap"/>
    <property type="match status" value="1"/>
</dbReference>
<dbReference type="Gene3D" id="1.25.40.20">
    <property type="entry name" value="Ankyrin repeat-containing domain"/>
    <property type="match status" value="1"/>
</dbReference>
<dbReference type="GO" id="GO:0005096">
    <property type="term" value="F:GTPase activator activity"/>
    <property type="evidence" value="ECO:0007669"/>
    <property type="project" value="InterPro"/>
</dbReference>
<dbReference type="SUPFAM" id="SSF48403">
    <property type="entry name" value="Ankyrin repeat"/>
    <property type="match status" value="1"/>
</dbReference>
<dbReference type="GO" id="GO:0005737">
    <property type="term" value="C:cytoplasm"/>
    <property type="evidence" value="ECO:0007669"/>
    <property type="project" value="InterPro"/>
</dbReference>
<dbReference type="Gene3D" id="1.20.1270.60">
    <property type="entry name" value="Arfaptin homology (AH) domain/BAR domain"/>
    <property type="match status" value="1"/>
</dbReference>
<keyword evidence="4" id="KW-0040">ANK repeat</keyword>
<dbReference type="InterPro" id="IPR011993">
    <property type="entry name" value="PH-like_dom_sf"/>
</dbReference>
<proteinExistence type="predicted"/>
<dbReference type="PRINTS" id="PR00405">
    <property type="entry name" value="REVINTRACTNG"/>
</dbReference>
<dbReference type="InterPro" id="IPR001164">
    <property type="entry name" value="ArfGAP_dom"/>
</dbReference>
<dbReference type="InterPro" id="IPR036770">
    <property type="entry name" value="Ankyrin_rpt-contain_sf"/>
</dbReference>
<dbReference type="PROSITE" id="PS50088">
    <property type="entry name" value="ANK_REPEAT"/>
    <property type="match status" value="2"/>
</dbReference>
<dbReference type="SUPFAM" id="SSF50729">
    <property type="entry name" value="PH domain-like"/>
    <property type="match status" value="1"/>
</dbReference>
<dbReference type="SMART" id="SM00721">
    <property type="entry name" value="BAR"/>
    <property type="match status" value="1"/>
</dbReference>
<dbReference type="InterPro" id="IPR001849">
    <property type="entry name" value="PH_domain"/>
</dbReference>
<dbReference type="Pfam" id="PF12796">
    <property type="entry name" value="Ank_2"/>
    <property type="match status" value="1"/>
</dbReference>
<dbReference type="SMART" id="SM00233">
    <property type="entry name" value="PH"/>
    <property type="match status" value="1"/>
</dbReference>
<dbReference type="InterPro" id="IPR035670">
    <property type="entry name" value="AGD1/2/3/4_BAR_plant"/>
</dbReference>
<evidence type="ECO:0000256" key="3">
    <source>
        <dbReference type="ARBA" id="ARBA00022833"/>
    </source>
</evidence>
<feature type="repeat" description="ANK" evidence="4">
    <location>
        <begin position="757"/>
        <end position="789"/>
    </location>
</feature>
<sequence>MMTFTEVLRTSPSLPETGLCYLLICFLFSVFSSDAVNGYHLLWLLLKRASLVSSVESLRDPENFRITPKSIWLQIRFTSIHFVEQNTEVLRERCIKLYKGCKKFMAALAEAYDGDIAFADALEEFGGGRDDPISIAIGGPVISKFITAFREIANYKELLRSQVEHMLSNRLIQFANVDLQNAKDCRRRYEKAAFGYDQAREKFMSIKKGTRPEIVSELEEDLQNSRSSFERCRFNLVNALTSIEAKKKYEFLESLSAVVDAHMRYFKQGYELFSQLEPFIYEVLTYSQQSKEMAHVEQDELAKRIQEYRTQVELENQRASGDIETSTSADGIHVVGTNSYKSIEALMQSTAKGKVQTIKQGYLLKRSSNLRGDWKRRFFVLDSHGTLYYYRNSGSKPMGSVSQHSTYASELGSGMFGRFRLGHHRSSQSDENLGCHTVDLRTATIKIDAEQTDLRFCFRIISPLKTYTLQAENGAERKVWVDKITGVIVSLLNSHLTEQYDDRKMNIENSGLSDAYGSGPPSGEFHTSVVTSEDDPTLSGHNRVVRILREVRGNDTCAECGASEPDWASLNLGILICIECSGVHRNLGVHISKVRSLTFDVKVWEPAIMDLFRELGNAYCNSVWEGLLQVEDERGDVSKMITKPVHRDPILAKEKYIQAKYMEKQLVVKVNTKPDLPSPAALIWEAVKAKNIREVYHLLVASSASINIIYDQANPDDMHHVTDQRELDGTNLRERKPVDPASCERLVNSGEISNCLQGCSLLHLACHVGDRTMLELLLQFGADVNARDFHGRTPLHHCILSRNNPFAKILARRGSSPSIKDGGGKSALERAMELGAITDDELFILLAVAMDQIPIPVAISQIRALISCSKEEMYHYYYELWTAMS</sequence>
<accession>W1PNW5</accession>
<dbReference type="SUPFAM" id="SSF103657">
    <property type="entry name" value="BAR/IMD domain-like"/>
    <property type="match status" value="1"/>
</dbReference>
<dbReference type="Proteomes" id="UP000017836">
    <property type="component" value="Unassembled WGS sequence"/>
</dbReference>
<evidence type="ECO:0000313" key="9">
    <source>
        <dbReference type="Proteomes" id="UP000017836"/>
    </source>
</evidence>
<name>W1PNW5_AMBTC</name>
<dbReference type="Pfam" id="PF01412">
    <property type="entry name" value="ArfGap"/>
    <property type="match status" value="1"/>
</dbReference>
<keyword evidence="2 5" id="KW-0863">Zinc-finger</keyword>
<dbReference type="AlphaFoldDB" id="W1PNW5"/>
<evidence type="ECO:0000259" key="7">
    <source>
        <dbReference type="PROSITE" id="PS50115"/>
    </source>
</evidence>
<dbReference type="InterPro" id="IPR004148">
    <property type="entry name" value="BAR_dom"/>
</dbReference>
<dbReference type="Pfam" id="PF16746">
    <property type="entry name" value="BAR_3"/>
    <property type="match status" value="1"/>
</dbReference>
<dbReference type="CDD" id="cd13250">
    <property type="entry name" value="PH_ACAP"/>
    <property type="match status" value="1"/>
</dbReference>
<dbReference type="STRING" id="13333.W1PNW5"/>
<dbReference type="Gene3D" id="2.30.29.30">
    <property type="entry name" value="Pleckstrin-homology domain (PH domain)/Phosphotyrosine-binding domain (PTB)"/>
    <property type="match status" value="1"/>
</dbReference>
<dbReference type="OMA" id="FGFREAM"/>
<feature type="repeat" description="ANK" evidence="4">
    <location>
        <begin position="790"/>
        <end position="822"/>
    </location>
</feature>
<evidence type="ECO:0000259" key="6">
    <source>
        <dbReference type="PROSITE" id="PS50003"/>
    </source>
</evidence>
<dbReference type="eggNOG" id="KOG0521">
    <property type="taxonomic scope" value="Eukaryota"/>
</dbReference>
<dbReference type="SMART" id="SM00248">
    <property type="entry name" value="ANK"/>
    <property type="match status" value="2"/>
</dbReference>
<dbReference type="Gene3D" id="1.10.220.150">
    <property type="entry name" value="Arf GTPase activating protein"/>
    <property type="match status" value="1"/>
</dbReference>
<dbReference type="PROSITE" id="PS50003">
    <property type="entry name" value="PH_DOMAIN"/>
    <property type="match status" value="1"/>
</dbReference>
<dbReference type="InterPro" id="IPR002110">
    <property type="entry name" value="Ankyrin_rpt"/>
</dbReference>
<reference evidence="9" key="1">
    <citation type="journal article" date="2013" name="Science">
        <title>The Amborella genome and the evolution of flowering plants.</title>
        <authorList>
            <consortium name="Amborella Genome Project"/>
        </authorList>
    </citation>
    <scope>NUCLEOTIDE SEQUENCE [LARGE SCALE GENOMIC DNA]</scope>
</reference>
<evidence type="ECO:0000313" key="8">
    <source>
        <dbReference type="EMBL" id="ERN09504.1"/>
    </source>
</evidence>
<evidence type="ECO:0000256" key="1">
    <source>
        <dbReference type="ARBA" id="ARBA00022723"/>
    </source>
</evidence>
<dbReference type="Gramene" id="ERN09504">
    <property type="protein sequence ID" value="ERN09504"/>
    <property type="gene ID" value="AMTR_s00029p00121120"/>
</dbReference>
<keyword evidence="3" id="KW-0862">Zinc</keyword>
<dbReference type="Pfam" id="PF00169">
    <property type="entry name" value="PH"/>
    <property type="match status" value="1"/>
</dbReference>
<dbReference type="PANTHER" id="PTHR23180:SF244">
    <property type="entry name" value="ADP-RIBOSYLATION FACTOR GTPASE-ACTIVATING PROTEIN AGD2"/>
    <property type="match status" value="1"/>
</dbReference>
<dbReference type="GO" id="GO:0008270">
    <property type="term" value="F:zinc ion binding"/>
    <property type="evidence" value="ECO:0007669"/>
    <property type="project" value="UniProtKB-KW"/>
</dbReference>
<dbReference type="PROSITE" id="PS50115">
    <property type="entry name" value="ARFGAP"/>
    <property type="match status" value="1"/>
</dbReference>
<dbReference type="InterPro" id="IPR038508">
    <property type="entry name" value="ArfGAP_dom_sf"/>
</dbReference>
<keyword evidence="1" id="KW-0479">Metal-binding</keyword>
<dbReference type="CDD" id="cd07606">
    <property type="entry name" value="BAR_SFC_plant"/>
    <property type="match status" value="1"/>
</dbReference>
<dbReference type="HOGENOM" id="CLU_016029_1_0_1"/>
<organism evidence="8 9">
    <name type="scientific">Amborella trichopoda</name>
    <dbReference type="NCBI Taxonomy" id="13333"/>
    <lineage>
        <taxon>Eukaryota</taxon>
        <taxon>Viridiplantae</taxon>
        <taxon>Streptophyta</taxon>
        <taxon>Embryophyta</taxon>
        <taxon>Tracheophyta</taxon>
        <taxon>Spermatophyta</taxon>
        <taxon>Magnoliopsida</taxon>
        <taxon>Amborellales</taxon>
        <taxon>Amborellaceae</taxon>
        <taxon>Amborella</taxon>
    </lineage>
</organism>
<evidence type="ECO:0000256" key="4">
    <source>
        <dbReference type="PROSITE-ProRule" id="PRU00023"/>
    </source>
</evidence>
<feature type="domain" description="PH" evidence="6">
    <location>
        <begin position="356"/>
        <end position="489"/>
    </location>
</feature>
<protein>
    <submittedName>
        <fullName evidence="8">Uncharacterized protein</fullName>
    </submittedName>
</protein>
<keyword evidence="9" id="KW-1185">Reference proteome</keyword>
<dbReference type="InterPro" id="IPR027267">
    <property type="entry name" value="AH/BAR_dom_sf"/>
</dbReference>
<dbReference type="SUPFAM" id="SSF57863">
    <property type="entry name" value="ArfGap/RecO-like zinc finger"/>
    <property type="match status" value="1"/>
</dbReference>
<evidence type="ECO:0000256" key="2">
    <source>
        <dbReference type="ARBA" id="ARBA00022771"/>
    </source>
</evidence>
<feature type="domain" description="Arf-GAP" evidence="7">
    <location>
        <begin position="542"/>
        <end position="674"/>
    </location>
</feature>
<evidence type="ECO:0000256" key="5">
    <source>
        <dbReference type="PROSITE-ProRule" id="PRU00288"/>
    </source>
</evidence>
<dbReference type="PROSITE" id="PS50297">
    <property type="entry name" value="ANK_REP_REGION"/>
    <property type="match status" value="1"/>
</dbReference>
<dbReference type="SMART" id="SM00105">
    <property type="entry name" value="ArfGap"/>
    <property type="match status" value="1"/>
</dbReference>
<dbReference type="InterPro" id="IPR037278">
    <property type="entry name" value="ARFGAP/RecO"/>
</dbReference>